<evidence type="ECO:0000313" key="18">
    <source>
        <dbReference type="Proteomes" id="UP000824180"/>
    </source>
</evidence>
<dbReference type="AlphaFoldDB" id="A0A9E2KUN6"/>
<keyword evidence="8 17" id="KW-0378">Hydrolase</keyword>
<dbReference type="InterPro" id="IPR012907">
    <property type="entry name" value="Peptidase_S11_C"/>
</dbReference>
<feature type="domain" description="Peptidase S11 D-Ala-D-Ala carboxypeptidase A C-terminal" evidence="16">
    <location>
        <begin position="309"/>
        <end position="411"/>
    </location>
</feature>
<comment type="pathway">
    <text evidence="2">Cell wall biogenesis; peptidoglycan biosynthesis.</text>
</comment>
<dbReference type="InterPro" id="IPR001967">
    <property type="entry name" value="Peptidase_S11_N"/>
</dbReference>
<dbReference type="SMART" id="SM00936">
    <property type="entry name" value="PBP5_C"/>
    <property type="match status" value="1"/>
</dbReference>
<dbReference type="InterPro" id="IPR012338">
    <property type="entry name" value="Beta-lactam/transpept-like"/>
</dbReference>
<dbReference type="EMBL" id="JAHLFK010000060">
    <property type="protein sequence ID" value="MBU3830394.1"/>
    <property type="molecule type" value="Genomic_DNA"/>
</dbReference>
<name>A0A9E2KUN6_9LACO</name>
<evidence type="ECO:0000259" key="16">
    <source>
        <dbReference type="SMART" id="SM00936"/>
    </source>
</evidence>
<dbReference type="Gene3D" id="2.60.410.10">
    <property type="entry name" value="D-Ala-D-Ala carboxypeptidase, C-terminal domain"/>
    <property type="match status" value="1"/>
</dbReference>
<proteinExistence type="inferred from homology"/>
<feature type="active site" description="Proton acceptor" evidence="13">
    <location>
        <position position="70"/>
    </location>
</feature>
<dbReference type="SUPFAM" id="SSF69189">
    <property type="entry name" value="Penicillin-binding protein associated domain"/>
    <property type="match status" value="1"/>
</dbReference>
<evidence type="ECO:0000256" key="4">
    <source>
        <dbReference type="ARBA" id="ARBA00012448"/>
    </source>
</evidence>
<dbReference type="PRINTS" id="PR00725">
    <property type="entry name" value="DADACBPTASE1"/>
</dbReference>
<evidence type="ECO:0000256" key="10">
    <source>
        <dbReference type="ARBA" id="ARBA00022984"/>
    </source>
</evidence>
<dbReference type="GO" id="GO:0071555">
    <property type="term" value="P:cell wall organization"/>
    <property type="evidence" value="ECO:0007669"/>
    <property type="project" value="UniProtKB-KW"/>
</dbReference>
<dbReference type="InterPro" id="IPR037167">
    <property type="entry name" value="Peptidase_S11_C_sf"/>
</dbReference>
<evidence type="ECO:0000256" key="6">
    <source>
        <dbReference type="ARBA" id="ARBA00022670"/>
    </source>
</evidence>
<keyword evidence="6" id="KW-0645">Protease</keyword>
<keyword evidence="9" id="KW-0133">Cell shape</keyword>
<sequence length="416" mass="45121">MTKIKKLIAAFLIAVLTINVVCMGMISSAKADTAGLNLNARAAYAIDAETGQVLYQKNAKKTYPIASLTKILTLAVIEQDVKNHHLSWNQKVKITPAVAKVANDWHFSNVPLNAGESYTVRQLTESMMIVSADGSAEALALADAGSTAAFNKKMQAVAKKAGVTDAKIYNMIGLANGDLGKNKVKGVKDTAENLFSAKDMALISKYLIDNYPDSLKITKTKMANFKVSANQEYQMININALLPQNGFAPKNGSIDGLKTGNTDTAGKCIISTGMFAGRRVIVVALHTKGDWNAQSKDSQKFYEKLTDLYQPVEVTSTKQLAKGVQRVHVVHAKKKHNTGLELTKPMVVWLPKGTIPKQTAAYVTISQSDRSMTHQLKAPVKKGERVGYISLKPAGMPSVKLPVKATNNVQKNGWFN</sequence>
<evidence type="ECO:0000313" key="17">
    <source>
        <dbReference type="EMBL" id="MBU3830394.1"/>
    </source>
</evidence>
<evidence type="ECO:0000256" key="13">
    <source>
        <dbReference type="PIRSR" id="PIRSR618044-1"/>
    </source>
</evidence>
<evidence type="ECO:0000256" key="14">
    <source>
        <dbReference type="PIRSR" id="PIRSR618044-2"/>
    </source>
</evidence>
<evidence type="ECO:0000256" key="12">
    <source>
        <dbReference type="ARBA" id="ARBA00034000"/>
    </source>
</evidence>
<keyword evidence="10" id="KW-0573">Peptidoglycan synthesis</keyword>
<protein>
    <recommendedName>
        <fullName evidence="4">serine-type D-Ala-D-Ala carboxypeptidase</fullName>
        <ecNumber evidence="4">3.4.16.4</ecNumber>
    </recommendedName>
</protein>
<dbReference type="SUPFAM" id="SSF56601">
    <property type="entry name" value="beta-lactamase/transpeptidase-like"/>
    <property type="match status" value="1"/>
</dbReference>
<evidence type="ECO:0000256" key="15">
    <source>
        <dbReference type="RuleBase" id="RU004016"/>
    </source>
</evidence>
<evidence type="ECO:0000256" key="1">
    <source>
        <dbReference type="ARBA" id="ARBA00003217"/>
    </source>
</evidence>
<feature type="active site" evidence="13">
    <location>
        <position position="131"/>
    </location>
</feature>
<gene>
    <name evidence="17" type="ORF">H9843_05830</name>
</gene>
<comment type="similarity">
    <text evidence="3 15">Belongs to the peptidase S11 family.</text>
</comment>
<dbReference type="GO" id="GO:0009002">
    <property type="term" value="F:serine-type D-Ala-D-Ala carboxypeptidase activity"/>
    <property type="evidence" value="ECO:0007669"/>
    <property type="project" value="UniProtKB-EC"/>
</dbReference>
<organism evidence="17 18">
    <name type="scientific">Candidatus Limosilactobacillus merdavium</name>
    <dbReference type="NCBI Taxonomy" id="2838651"/>
    <lineage>
        <taxon>Bacteria</taxon>
        <taxon>Bacillati</taxon>
        <taxon>Bacillota</taxon>
        <taxon>Bacilli</taxon>
        <taxon>Lactobacillales</taxon>
        <taxon>Lactobacillaceae</taxon>
        <taxon>Limosilactobacillus</taxon>
    </lineage>
</organism>
<dbReference type="Gene3D" id="3.40.710.10">
    <property type="entry name" value="DD-peptidase/beta-lactamase superfamily"/>
    <property type="match status" value="1"/>
</dbReference>
<dbReference type="GO" id="GO:0009252">
    <property type="term" value="P:peptidoglycan biosynthetic process"/>
    <property type="evidence" value="ECO:0007669"/>
    <property type="project" value="UniProtKB-KW"/>
</dbReference>
<evidence type="ECO:0000256" key="11">
    <source>
        <dbReference type="ARBA" id="ARBA00023316"/>
    </source>
</evidence>
<dbReference type="Proteomes" id="UP000824180">
    <property type="component" value="Unassembled WGS sequence"/>
</dbReference>
<evidence type="ECO:0000256" key="9">
    <source>
        <dbReference type="ARBA" id="ARBA00022960"/>
    </source>
</evidence>
<dbReference type="Pfam" id="PF00768">
    <property type="entry name" value="Peptidase_S11"/>
    <property type="match status" value="1"/>
</dbReference>
<dbReference type="InterPro" id="IPR015956">
    <property type="entry name" value="Peniciliin-bd_prot_C_sf"/>
</dbReference>
<evidence type="ECO:0000256" key="5">
    <source>
        <dbReference type="ARBA" id="ARBA00022645"/>
    </source>
</evidence>
<accession>A0A9E2KUN6</accession>
<dbReference type="PANTHER" id="PTHR21581:SF11">
    <property type="entry name" value="D-ALANYL-D-ALANINE CARBOXYPEPTIDASE DACA"/>
    <property type="match status" value="1"/>
</dbReference>
<feature type="binding site" evidence="14">
    <location>
        <position position="258"/>
    </location>
    <ligand>
        <name>substrate</name>
    </ligand>
</feature>
<evidence type="ECO:0000256" key="3">
    <source>
        <dbReference type="ARBA" id="ARBA00007164"/>
    </source>
</evidence>
<dbReference type="GO" id="GO:0006508">
    <property type="term" value="P:proteolysis"/>
    <property type="evidence" value="ECO:0007669"/>
    <property type="project" value="UniProtKB-KW"/>
</dbReference>
<reference evidence="17" key="1">
    <citation type="journal article" date="2021" name="PeerJ">
        <title>Extensive microbial diversity within the chicken gut microbiome revealed by metagenomics and culture.</title>
        <authorList>
            <person name="Gilroy R."/>
            <person name="Ravi A."/>
            <person name="Getino M."/>
            <person name="Pursley I."/>
            <person name="Horton D.L."/>
            <person name="Alikhan N.F."/>
            <person name="Baker D."/>
            <person name="Gharbi K."/>
            <person name="Hall N."/>
            <person name="Watson M."/>
            <person name="Adriaenssens E.M."/>
            <person name="Foster-Nyarko E."/>
            <person name="Jarju S."/>
            <person name="Secka A."/>
            <person name="Antonio M."/>
            <person name="Oren A."/>
            <person name="Chaudhuri R.R."/>
            <person name="La Ragione R."/>
            <person name="Hildebrand F."/>
            <person name="Pallen M.J."/>
        </authorList>
    </citation>
    <scope>NUCLEOTIDE SEQUENCE</scope>
    <source>
        <strain evidence="17">876</strain>
    </source>
</reference>
<dbReference type="InterPro" id="IPR018044">
    <property type="entry name" value="Peptidase_S11"/>
</dbReference>
<keyword evidence="11" id="KW-0961">Cell wall biogenesis/degradation</keyword>
<evidence type="ECO:0000256" key="2">
    <source>
        <dbReference type="ARBA" id="ARBA00004752"/>
    </source>
</evidence>
<comment type="catalytic activity">
    <reaction evidence="12">
        <text>Preferential cleavage: (Ac)2-L-Lys-D-Ala-|-D-Ala. Also transpeptidation of peptidyl-alanyl moieties that are N-acyl substituents of D-alanine.</text>
        <dbReference type="EC" id="3.4.16.4"/>
    </reaction>
</comment>
<dbReference type="EC" id="3.4.16.4" evidence="4"/>
<evidence type="ECO:0000256" key="8">
    <source>
        <dbReference type="ARBA" id="ARBA00022801"/>
    </source>
</evidence>
<reference evidence="17" key="2">
    <citation type="submission" date="2021-04" db="EMBL/GenBank/DDBJ databases">
        <authorList>
            <person name="Gilroy R."/>
        </authorList>
    </citation>
    <scope>NUCLEOTIDE SEQUENCE</scope>
    <source>
        <strain evidence="17">876</strain>
    </source>
</reference>
<dbReference type="GO" id="GO:0008360">
    <property type="term" value="P:regulation of cell shape"/>
    <property type="evidence" value="ECO:0007669"/>
    <property type="project" value="UniProtKB-KW"/>
</dbReference>
<keyword evidence="5" id="KW-0121">Carboxypeptidase</keyword>
<comment type="function">
    <text evidence="1">Removes C-terminal D-alanyl residues from sugar-peptide cell wall precursors.</text>
</comment>
<dbReference type="PANTHER" id="PTHR21581">
    <property type="entry name" value="D-ALANYL-D-ALANINE CARBOXYPEPTIDASE"/>
    <property type="match status" value="1"/>
</dbReference>
<keyword evidence="7" id="KW-0732">Signal</keyword>
<evidence type="ECO:0000256" key="7">
    <source>
        <dbReference type="ARBA" id="ARBA00022729"/>
    </source>
</evidence>
<comment type="caution">
    <text evidence="17">The sequence shown here is derived from an EMBL/GenBank/DDBJ whole genome shotgun (WGS) entry which is preliminary data.</text>
</comment>
<feature type="active site" description="Proton acceptor" evidence="13">
    <location>
        <position position="67"/>
    </location>
</feature>